<dbReference type="GO" id="GO:0009252">
    <property type="term" value="P:peptidoglycan biosynthetic process"/>
    <property type="evidence" value="ECO:0007669"/>
    <property type="project" value="UniProtKB-KW"/>
</dbReference>
<evidence type="ECO:0000256" key="2">
    <source>
        <dbReference type="ARBA" id="ARBA00022475"/>
    </source>
</evidence>
<feature type="transmembrane region" description="Helical" evidence="8">
    <location>
        <begin position="374"/>
        <end position="395"/>
    </location>
</feature>
<evidence type="ECO:0000313" key="9">
    <source>
        <dbReference type="EMBL" id="HJB91486.1"/>
    </source>
</evidence>
<feature type="transmembrane region" description="Helical" evidence="8">
    <location>
        <begin position="501"/>
        <end position="524"/>
    </location>
</feature>
<dbReference type="AlphaFoldDB" id="A0A9D2MT45"/>
<evidence type="ECO:0000313" key="10">
    <source>
        <dbReference type="Proteomes" id="UP000886883"/>
    </source>
</evidence>
<feature type="transmembrane region" description="Helical" evidence="8">
    <location>
        <begin position="233"/>
        <end position="252"/>
    </location>
</feature>
<feature type="transmembrane region" description="Helical" evidence="8">
    <location>
        <begin position="161"/>
        <end position="180"/>
    </location>
</feature>
<feature type="transmembrane region" description="Helical" evidence="8">
    <location>
        <begin position="300"/>
        <end position="320"/>
    </location>
</feature>
<dbReference type="PIRSF" id="PIRSF038958">
    <property type="entry name" value="PG_synth_SpoVB"/>
    <property type="match status" value="1"/>
</dbReference>
<keyword evidence="5" id="KW-0573">Peptidoglycan synthesis</keyword>
<feature type="transmembrane region" description="Helical" evidence="8">
    <location>
        <begin position="433"/>
        <end position="452"/>
    </location>
</feature>
<evidence type="ECO:0000256" key="4">
    <source>
        <dbReference type="ARBA" id="ARBA00022960"/>
    </source>
</evidence>
<gene>
    <name evidence="9" type="ORF">H9763_08470</name>
</gene>
<evidence type="ECO:0000256" key="1">
    <source>
        <dbReference type="ARBA" id="ARBA00004651"/>
    </source>
</evidence>
<keyword evidence="6 8" id="KW-1133">Transmembrane helix</keyword>
<evidence type="ECO:0000256" key="5">
    <source>
        <dbReference type="ARBA" id="ARBA00022984"/>
    </source>
</evidence>
<dbReference type="Pfam" id="PF03023">
    <property type="entry name" value="MurJ"/>
    <property type="match status" value="1"/>
</dbReference>
<feature type="transmembrane region" description="Helical" evidence="8">
    <location>
        <begin position="192"/>
        <end position="213"/>
    </location>
</feature>
<feature type="transmembrane region" description="Helical" evidence="8">
    <location>
        <begin position="407"/>
        <end position="427"/>
    </location>
</feature>
<keyword evidence="4" id="KW-0133">Cell shape</keyword>
<dbReference type="PANTHER" id="PTHR30250">
    <property type="entry name" value="PST FAMILY PREDICTED COLANIC ACID TRANSPORTER"/>
    <property type="match status" value="1"/>
</dbReference>
<feature type="transmembrane region" description="Helical" evidence="8">
    <location>
        <begin position="12"/>
        <end position="34"/>
    </location>
</feature>
<dbReference type="Proteomes" id="UP000886883">
    <property type="component" value="Unassembled WGS sequence"/>
</dbReference>
<protein>
    <submittedName>
        <fullName evidence="9">Polysaccharide biosynthesis protein</fullName>
    </submittedName>
</protein>
<keyword evidence="7 8" id="KW-0472">Membrane</keyword>
<keyword evidence="2" id="KW-1003">Cell membrane</keyword>
<sequence>MQEQSKKSSSFVKQAGILAAAGILCRIIGLLYRAPLTAIIGETGNGYYAPAYRYYQMILLISSYSIPVAVSKVISQRLALRQYQNAQRIFRCSLLYVVIVGGAASLFAFFGADFLIPGNAAMVLRTLAPTIFFSGLLGVLRGYFQANKTMVQTSVSQIIEQILNAAVSIGMAWFLMSLFAGESESTQAAWGAVGSAVGTGAGVLIALAFMLLVYQMNRKVIQNRLKRDRTADLLSTGEIFKIIIFMVTPVLLSTCAYNASSLINQSIYIGLMQSVHGAAYEEVLTINGIYDTQAVGLSNIPIAIASAMASAILPSIAGSFETKNKKDVNQKIRTAIKTIMFIAIPAAVGMTALARPIVWILYPSLEKESMDLAGGLLAALGASIVFYSLSTLSNAILQAVGKATRPIVNALIALAAQSAIASALVAFTELGIYSLPVAVTAYSFLMCLLNGISVKNATGYRQEFVNTFLLPFWASVLMGVLAFGVYHGVVWLLPEGYAGNAAGLVLAVAAGACVYFAAVLKFGAMGSAELLSMPGGRIIVKFAAKLHLLKK</sequence>
<dbReference type="CDD" id="cd13124">
    <property type="entry name" value="MATE_SpoVB_like"/>
    <property type="match status" value="1"/>
</dbReference>
<evidence type="ECO:0000256" key="8">
    <source>
        <dbReference type="SAM" id="Phobius"/>
    </source>
</evidence>
<feature type="transmembrane region" description="Helical" evidence="8">
    <location>
        <begin position="54"/>
        <end position="74"/>
    </location>
</feature>
<dbReference type="InterPro" id="IPR004268">
    <property type="entry name" value="MurJ"/>
</dbReference>
<evidence type="ECO:0000256" key="3">
    <source>
        <dbReference type="ARBA" id="ARBA00022692"/>
    </source>
</evidence>
<dbReference type="GO" id="GO:0008360">
    <property type="term" value="P:regulation of cell shape"/>
    <property type="evidence" value="ECO:0007669"/>
    <property type="project" value="UniProtKB-KW"/>
</dbReference>
<keyword evidence="3 8" id="KW-0812">Transmembrane</keyword>
<dbReference type="GO" id="GO:0005886">
    <property type="term" value="C:plasma membrane"/>
    <property type="evidence" value="ECO:0007669"/>
    <property type="project" value="UniProtKB-SubCell"/>
</dbReference>
<feature type="transmembrane region" description="Helical" evidence="8">
    <location>
        <begin position="94"/>
        <end position="116"/>
    </location>
</feature>
<comment type="subcellular location">
    <subcellularLocation>
        <location evidence="1">Cell membrane</location>
        <topology evidence="1">Multi-pass membrane protein</topology>
    </subcellularLocation>
</comment>
<feature type="transmembrane region" description="Helical" evidence="8">
    <location>
        <begin position="464"/>
        <end position="489"/>
    </location>
</feature>
<feature type="transmembrane region" description="Helical" evidence="8">
    <location>
        <begin position="341"/>
        <end position="362"/>
    </location>
</feature>
<reference evidence="9" key="2">
    <citation type="submission" date="2021-04" db="EMBL/GenBank/DDBJ databases">
        <authorList>
            <person name="Gilroy R."/>
        </authorList>
    </citation>
    <scope>NUCLEOTIDE SEQUENCE</scope>
    <source>
        <strain evidence="9">USAMLcec3-2134</strain>
    </source>
</reference>
<dbReference type="InterPro" id="IPR050833">
    <property type="entry name" value="Poly_Biosynth_Transport"/>
</dbReference>
<name>A0A9D2MT45_9FIRM</name>
<evidence type="ECO:0000256" key="7">
    <source>
        <dbReference type="ARBA" id="ARBA00023136"/>
    </source>
</evidence>
<evidence type="ECO:0000256" key="6">
    <source>
        <dbReference type="ARBA" id="ARBA00022989"/>
    </source>
</evidence>
<dbReference type="EMBL" id="DWXE01000028">
    <property type="protein sequence ID" value="HJB91486.1"/>
    <property type="molecule type" value="Genomic_DNA"/>
</dbReference>
<feature type="transmembrane region" description="Helical" evidence="8">
    <location>
        <begin position="122"/>
        <end position="140"/>
    </location>
</feature>
<organism evidence="9 10">
    <name type="scientific">Candidatus Eisenbergiella merdigallinarum</name>
    <dbReference type="NCBI Taxonomy" id="2838552"/>
    <lineage>
        <taxon>Bacteria</taxon>
        <taxon>Bacillati</taxon>
        <taxon>Bacillota</taxon>
        <taxon>Clostridia</taxon>
        <taxon>Lachnospirales</taxon>
        <taxon>Lachnospiraceae</taxon>
        <taxon>Eisenbergiella</taxon>
    </lineage>
</organism>
<comment type="caution">
    <text evidence="9">The sequence shown here is derived from an EMBL/GenBank/DDBJ whole genome shotgun (WGS) entry which is preliminary data.</text>
</comment>
<proteinExistence type="predicted"/>
<dbReference type="PANTHER" id="PTHR30250:SF21">
    <property type="entry name" value="LIPID II FLIPPASE MURJ"/>
    <property type="match status" value="1"/>
</dbReference>
<dbReference type="InterPro" id="IPR024923">
    <property type="entry name" value="PG_synth_SpoVB"/>
</dbReference>
<reference evidence="9" key="1">
    <citation type="journal article" date="2021" name="PeerJ">
        <title>Extensive microbial diversity within the chicken gut microbiome revealed by metagenomics and culture.</title>
        <authorList>
            <person name="Gilroy R."/>
            <person name="Ravi A."/>
            <person name="Getino M."/>
            <person name="Pursley I."/>
            <person name="Horton D.L."/>
            <person name="Alikhan N.F."/>
            <person name="Baker D."/>
            <person name="Gharbi K."/>
            <person name="Hall N."/>
            <person name="Watson M."/>
            <person name="Adriaenssens E.M."/>
            <person name="Foster-Nyarko E."/>
            <person name="Jarju S."/>
            <person name="Secka A."/>
            <person name="Antonio M."/>
            <person name="Oren A."/>
            <person name="Chaudhuri R.R."/>
            <person name="La Ragione R."/>
            <person name="Hildebrand F."/>
            <person name="Pallen M.J."/>
        </authorList>
    </citation>
    <scope>NUCLEOTIDE SEQUENCE</scope>
    <source>
        <strain evidence="9">USAMLcec3-2134</strain>
    </source>
</reference>
<accession>A0A9D2MT45</accession>